<evidence type="ECO:0000256" key="12">
    <source>
        <dbReference type="SAM" id="MobiDB-lite"/>
    </source>
</evidence>
<dbReference type="PANTHER" id="PTHR11177">
    <property type="entry name" value="CHITINASE"/>
    <property type="match status" value="1"/>
</dbReference>
<keyword evidence="15" id="KW-1185">Reference proteome</keyword>
<keyword evidence="5 11" id="KW-0378">Hydrolase</keyword>
<dbReference type="GO" id="GO:0006032">
    <property type="term" value="P:chitin catabolic process"/>
    <property type="evidence" value="ECO:0007669"/>
    <property type="project" value="UniProtKB-KW"/>
</dbReference>
<dbReference type="InterPro" id="IPR017853">
    <property type="entry name" value="GH"/>
</dbReference>
<dbReference type="SUPFAM" id="SSF57016">
    <property type="entry name" value="Plant lectins/antimicrobial peptides"/>
    <property type="match status" value="1"/>
</dbReference>
<dbReference type="PROSITE" id="PS51910">
    <property type="entry name" value="GH18_2"/>
    <property type="match status" value="1"/>
</dbReference>
<dbReference type="EMBL" id="LXJU01000023">
    <property type="protein sequence ID" value="OGE49061.1"/>
    <property type="molecule type" value="Genomic_DNA"/>
</dbReference>
<dbReference type="InterPro" id="IPR029476">
    <property type="entry name" value="DNase_NucA_NucB"/>
</dbReference>
<comment type="catalytic activity">
    <reaction evidence="1">
        <text>Random endo-hydrolysis of N-acetyl-beta-D-glucosaminide (1-&gt;4)-beta-linkages in chitin and chitodextrins.</text>
        <dbReference type="EC" id="3.2.1.14"/>
    </reaction>
</comment>
<dbReference type="InterPro" id="IPR001223">
    <property type="entry name" value="Glyco_hydro18_cat"/>
</dbReference>
<keyword evidence="7" id="KW-0843">Virulence</keyword>
<evidence type="ECO:0000256" key="4">
    <source>
        <dbReference type="ARBA" id="ARBA00022669"/>
    </source>
</evidence>
<dbReference type="GO" id="GO:0008061">
    <property type="term" value="F:chitin binding"/>
    <property type="evidence" value="ECO:0007669"/>
    <property type="project" value="UniProtKB-KW"/>
</dbReference>
<dbReference type="Pfam" id="PF14040">
    <property type="entry name" value="DNase_NucA_NucB"/>
    <property type="match status" value="1"/>
</dbReference>
<dbReference type="STRING" id="1835702.A0A1F5L821"/>
<dbReference type="CDD" id="cd00035">
    <property type="entry name" value="ChtBD1"/>
    <property type="match status" value="1"/>
</dbReference>
<dbReference type="InterPro" id="IPR011583">
    <property type="entry name" value="Chitinase_II/V-like_cat"/>
</dbReference>
<dbReference type="Gene3D" id="3.30.60.10">
    <property type="entry name" value="Endochitinase-like"/>
    <property type="match status" value="1"/>
</dbReference>
<keyword evidence="10" id="KW-0624">Polysaccharide degradation</keyword>
<feature type="region of interest" description="Disordered" evidence="12">
    <location>
        <begin position="1378"/>
        <end position="1413"/>
    </location>
</feature>
<evidence type="ECO:0000313" key="15">
    <source>
        <dbReference type="Proteomes" id="UP000177622"/>
    </source>
</evidence>
<evidence type="ECO:0000256" key="10">
    <source>
        <dbReference type="ARBA" id="ARBA00023326"/>
    </source>
</evidence>
<accession>A0A1F5L821</accession>
<name>A0A1F5L821_PENAI</name>
<evidence type="ECO:0000259" key="13">
    <source>
        <dbReference type="PROSITE" id="PS51910"/>
    </source>
</evidence>
<evidence type="ECO:0000313" key="14">
    <source>
        <dbReference type="EMBL" id="OGE49061.1"/>
    </source>
</evidence>
<dbReference type="SUPFAM" id="SSF51445">
    <property type="entry name" value="(Trans)glycosidases"/>
    <property type="match status" value="1"/>
</dbReference>
<dbReference type="InterPro" id="IPR001579">
    <property type="entry name" value="Glyco_hydro_18_chit_AS"/>
</dbReference>
<feature type="compositionally biased region" description="Polar residues" evidence="12">
    <location>
        <begin position="1393"/>
        <end position="1413"/>
    </location>
</feature>
<evidence type="ECO:0000256" key="5">
    <source>
        <dbReference type="ARBA" id="ARBA00022801"/>
    </source>
</evidence>
<evidence type="ECO:0000256" key="9">
    <source>
        <dbReference type="ARBA" id="ARBA00023295"/>
    </source>
</evidence>
<evidence type="ECO:0000256" key="6">
    <source>
        <dbReference type="ARBA" id="ARBA00023024"/>
    </source>
</evidence>
<comment type="similarity">
    <text evidence="2">Belongs to the glycosyl hydrolase 18 family. Chitinase class V subfamily.</text>
</comment>
<evidence type="ECO:0000256" key="3">
    <source>
        <dbReference type="ARBA" id="ARBA00012729"/>
    </source>
</evidence>
<evidence type="ECO:0000256" key="2">
    <source>
        <dbReference type="ARBA" id="ARBA00008682"/>
    </source>
</evidence>
<dbReference type="InterPro" id="IPR036861">
    <property type="entry name" value="Endochitinase-like_sf"/>
</dbReference>
<sequence length="1806" mass="202150">MAAAAPKAPVDLHQSTVVIVNLIASPAGFCGTTSEFCGEGCQSGCKEIEEPSCDSHTDVMKLDRRVAYYELFNMANRKCDKYIPEHIPAGGLTHLNLAFAVISGKFEISEDDGDLVTRAAHLKDRFEGLRINIAIGGWDFNDGSTATIWSDLVADYENTEIFLDSLVAYLKKYGIDGVDLDWEYPVADDRGGAEEDYDHYVTFVARLRERFDQENPGWEISLTLPASYWYLRGFQLEELQKHITYFNLMSYDFHGLWDKHNDWTGPYLKGHTNLTEAKQGLDLLWRNNVKPENVVMGFGFYGRSFTMSDSKCHDPNKGCQFSTAGLPGDCSDTAGILTYAEIRSRNDSLNTDMYYDKESTTKYMTYSHDQWISYDDEQSFTDKKRFLTSQCLSGLMIWAIDQDTQDYDAINALFGDAARDGALTRGGELSDDQKEKLSNEFSSYNGQNCFVTELCTDGSAKESGPLQKCPSGTSSVSTAHAPLQKASEHGLTGQCSEGWYRHVCCPNKQMPSNCQWNGEPIRSEIGCSGQCGDTQFELATDTFTDAMGEGQCFQGQRSLCCDSIELLDQCVWSSCQGPLMPYQEIGELESEGCADGYESVASRYDTDSGGWCSREFNSDLHDRFKRGLCCPKSKKFENCKWTTQDAVSELDDRACLPRQCPKTKTQIAEAYEPQISLYVNKYCLGDCTVGDQCTTHPILPEFDPAFYLCCDPPSQYNEDWPVPPSWLWESAYEDDGDDVAWAFADNEENNNKEASDDPIEEDPADHAYGFLMLDGPPESIDSAFGDSYTVARRSSKMPNRRRSMITTNTTILDSTFDHAEETVFVYCNHPKGSPQCEKIFRKGAEDTIIKLPDHVGEGPFARVVSMTPASHTYELPHHHIRSRSLENNENDVYELKIDYNFHLIKRDDGPINMRIDYTNLLPYWDEVTDSKPSKRSLHEKITKDDWKSLIQDVKKRTASKNPSVKLGSGSTDMTETSESGLVKRWFGKFGDWLKKMNTVEAGNDGFLNMAFQKSFLLYRAVKGCARRTFYAEMRMYLDADVQMDATYAYYLSGTIVPLKVHDTYGYLGVEPSAYLGLRLEGNAIMTYTSEWKKLIDTLAYPGLSIKGIATVGPSLDIYGRIRGSVTLSGQAKAGARVHFGRAELYFPQDEEGTKGDTDYDKIDDIKSQQERPKTGLEPQFFASAQASANLAIDVSPNARIGIEVGPSVLGKGSLVNAQIIAFMNSTLDFSATVTGSAGTDSSPTYSYKYGAYLYYNLGYGGFANILGDTWNWHYTPVYLYSLPGQKYTIYENSNVESDATLNSKRDIKILPDGDEKGLFHDDDDEDAIWNDDGLEPYVPPASHVHRRRTHMHLHHKAHHSYHDKSNATSPIPNVGSVIFKRADGDDDGEQPDTADSSQFTGSQNFDCPKNGNKQPTLPELRYNCRTFSTNQVVAQNGPSKSVRGICDGIFGWFASDGASSDGVTLTWDPNRRDARDAYTCNSWTDYDDENKRNSYCTSQKKALNEAAGLPEKKMTISCDEFPFGGTEEGGDWGAKYKPHRVPPTANCVPQWQQSLQGNCNKLLSSLYTNVAYFDRDADSDKEDWKWWSKTKNDERWTPGGSESDTNPPVFGRLTRYPEPVPLAHGIDRTEWENSGRTLGYNFKRNFTMALAYATSLSDTPDQWGKMALSSSQIKGASSDTDPTHVFCAVNLFNQPDVYRYGSGNGFCLDTRKGTNGMKKEAGFGEAPGYTMCKVNYIGSTFSDQTAPASYSKRDQNELTGENNEWDIESIELHPDENVWWPLPDDVDWEDTLNPGDTKLGYVADSN</sequence>
<evidence type="ECO:0000256" key="11">
    <source>
        <dbReference type="RuleBase" id="RU000489"/>
    </source>
</evidence>
<keyword evidence="9 11" id="KW-0326">Glycosidase</keyword>
<keyword evidence="6" id="KW-0146">Chitin degradation</keyword>
<dbReference type="InterPro" id="IPR050314">
    <property type="entry name" value="Glycosyl_Hydrlase_18"/>
</dbReference>
<comment type="caution">
    <text evidence="14">The sequence shown here is derived from an EMBL/GenBank/DDBJ whole genome shotgun (WGS) entry which is preliminary data.</text>
</comment>
<feature type="domain" description="GH18" evidence="13">
    <location>
        <begin position="63"/>
        <end position="420"/>
    </location>
</feature>
<organism evidence="14 15">
    <name type="scientific">Penicillium arizonense</name>
    <dbReference type="NCBI Taxonomy" id="1835702"/>
    <lineage>
        <taxon>Eukaryota</taxon>
        <taxon>Fungi</taxon>
        <taxon>Dikarya</taxon>
        <taxon>Ascomycota</taxon>
        <taxon>Pezizomycotina</taxon>
        <taxon>Eurotiomycetes</taxon>
        <taxon>Eurotiomycetidae</taxon>
        <taxon>Eurotiales</taxon>
        <taxon>Aspergillaceae</taxon>
        <taxon>Penicillium</taxon>
    </lineage>
</organism>
<dbReference type="Pfam" id="PF00704">
    <property type="entry name" value="Glyco_hydro_18"/>
    <property type="match status" value="1"/>
</dbReference>
<dbReference type="Gene3D" id="3.10.50.10">
    <property type="match status" value="1"/>
</dbReference>
<dbReference type="PANTHER" id="PTHR11177:SF402">
    <property type="entry name" value="CHITINASE"/>
    <property type="match status" value="1"/>
</dbReference>
<dbReference type="PROSITE" id="PS01095">
    <property type="entry name" value="GH18_1"/>
    <property type="match status" value="1"/>
</dbReference>
<reference evidence="14 15" key="1">
    <citation type="journal article" date="2016" name="Sci. Rep.">
        <title>Penicillium arizonense, a new, genome sequenced fungal species, reveals a high chemical diversity in secreted metabolites.</title>
        <authorList>
            <person name="Grijseels S."/>
            <person name="Nielsen J.C."/>
            <person name="Randelovic M."/>
            <person name="Nielsen J."/>
            <person name="Nielsen K.F."/>
            <person name="Workman M."/>
            <person name="Frisvad J.C."/>
        </authorList>
    </citation>
    <scope>NUCLEOTIDE SEQUENCE [LARGE SCALE GENOMIC DNA]</scope>
    <source>
        <strain evidence="14 15">CBS 141311</strain>
    </source>
</reference>
<dbReference type="EC" id="3.2.1.14" evidence="3"/>
<evidence type="ECO:0000256" key="1">
    <source>
        <dbReference type="ARBA" id="ARBA00000822"/>
    </source>
</evidence>
<evidence type="ECO:0000256" key="8">
    <source>
        <dbReference type="ARBA" id="ARBA00023277"/>
    </source>
</evidence>
<dbReference type="GO" id="GO:0000272">
    <property type="term" value="P:polysaccharide catabolic process"/>
    <property type="evidence" value="ECO:0007669"/>
    <property type="project" value="UniProtKB-KW"/>
</dbReference>
<dbReference type="Proteomes" id="UP000177622">
    <property type="component" value="Unassembled WGS sequence"/>
</dbReference>
<keyword evidence="8" id="KW-0119">Carbohydrate metabolism</keyword>
<keyword evidence="4" id="KW-0147">Chitin-binding</keyword>
<dbReference type="GeneID" id="34580225"/>
<protein>
    <recommendedName>
        <fullName evidence="3">chitinase</fullName>
        <ecNumber evidence="3">3.2.1.14</ecNumber>
    </recommendedName>
</protein>
<dbReference type="InterPro" id="IPR029070">
    <property type="entry name" value="Chitinase_insertion_sf"/>
</dbReference>
<dbReference type="SUPFAM" id="SSF54556">
    <property type="entry name" value="Chitinase insertion domain"/>
    <property type="match status" value="1"/>
</dbReference>
<gene>
    <name evidence="14" type="ORF">PENARI_c023G01427</name>
</gene>
<dbReference type="Gene3D" id="3.20.20.80">
    <property type="entry name" value="Glycosidases"/>
    <property type="match status" value="1"/>
</dbReference>
<dbReference type="SMART" id="SM00636">
    <property type="entry name" value="Glyco_18"/>
    <property type="match status" value="1"/>
</dbReference>
<dbReference type="RefSeq" id="XP_022484515.1">
    <property type="nucleotide sequence ID" value="XM_022635491.1"/>
</dbReference>
<dbReference type="GO" id="GO:0008843">
    <property type="term" value="F:endochitinase activity"/>
    <property type="evidence" value="ECO:0007669"/>
    <property type="project" value="UniProtKB-EC"/>
</dbReference>
<proteinExistence type="inferred from homology"/>
<evidence type="ECO:0000256" key="7">
    <source>
        <dbReference type="ARBA" id="ARBA00023026"/>
    </source>
</evidence>
<dbReference type="OrthoDB" id="73875at2759"/>